<evidence type="ECO:0000256" key="7">
    <source>
        <dbReference type="ARBA" id="ARBA00023004"/>
    </source>
</evidence>
<dbReference type="CDD" id="cd02758">
    <property type="entry name" value="MopB_Tetrathionate-Ra"/>
    <property type="match status" value="1"/>
</dbReference>
<evidence type="ECO:0000256" key="4">
    <source>
        <dbReference type="ARBA" id="ARBA00022723"/>
    </source>
</evidence>
<dbReference type="InterPro" id="IPR006656">
    <property type="entry name" value="Mopterin_OxRdtase"/>
</dbReference>
<reference evidence="9 10" key="1">
    <citation type="submission" date="2018-06" db="EMBL/GenBank/DDBJ databases">
        <authorList>
            <consortium name="Pathogen Informatics"/>
            <person name="Doyle S."/>
        </authorList>
    </citation>
    <scope>NUCLEOTIDE SEQUENCE [LARGE SCALE GENOMIC DNA]</scope>
    <source>
        <strain evidence="9 10">NCTC12475</strain>
    </source>
</reference>
<name>A0A381DKU6_9BACT</name>
<evidence type="ECO:0000256" key="6">
    <source>
        <dbReference type="ARBA" id="ARBA00023002"/>
    </source>
</evidence>
<dbReference type="EC" id="1.17.1.9" evidence="9"/>
<dbReference type="GO" id="GO:0043546">
    <property type="term" value="F:molybdopterin cofactor binding"/>
    <property type="evidence" value="ECO:0007669"/>
    <property type="project" value="InterPro"/>
</dbReference>
<keyword evidence="10" id="KW-1185">Reference proteome</keyword>
<dbReference type="Gene3D" id="2.40.40.20">
    <property type="match status" value="1"/>
</dbReference>
<dbReference type="InterPro" id="IPR006657">
    <property type="entry name" value="MoPterin_dinucl-bd_dom"/>
</dbReference>
<dbReference type="GO" id="GO:0051539">
    <property type="term" value="F:4 iron, 4 sulfur cluster binding"/>
    <property type="evidence" value="ECO:0007669"/>
    <property type="project" value="UniProtKB-KW"/>
</dbReference>
<keyword evidence="8" id="KW-0411">Iron-sulfur</keyword>
<dbReference type="SUPFAM" id="SSF53706">
    <property type="entry name" value="Formate dehydrogenase/DMSO reductase, domains 1-3"/>
    <property type="match status" value="1"/>
</dbReference>
<evidence type="ECO:0000256" key="1">
    <source>
        <dbReference type="ARBA" id="ARBA00010312"/>
    </source>
</evidence>
<dbReference type="GO" id="GO:0008863">
    <property type="term" value="F:formate dehydrogenase (NAD+) activity"/>
    <property type="evidence" value="ECO:0007669"/>
    <property type="project" value="UniProtKB-EC"/>
</dbReference>
<evidence type="ECO:0000256" key="2">
    <source>
        <dbReference type="ARBA" id="ARBA00022485"/>
    </source>
</evidence>
<dbReference type="Gene3D" id="3.40.228.10">
    <property type="entry name" value="Dimethylsulfoxide Reductase, domain 2"/>
    <property type="match status" value="1"/>
</dbReference>
<dbReference type="Gene3D" id="3.40.50.740">
    <property type="match status" value="1"/>
</dbReference>
<keyword evidence="5" id="KW-0732">Signal</keyword>
<keyword evidence="2" id="KW-0004">4Fe-4S</keyword>
<dbReference type="OrthoDB" id="9810782at2"/>
<evidence type="ECO:0000256" key="3">
    <source>
        <dbReference type="ARBA" id="ARBA00022505"/>
    </source>
</evidence>
<organism evidence="9 10">
    <name type="scientific">Campylobacter sputorum subsp. sputorum</name>
    <dbReference type="NCBI Taxonomy" id="32024"/>
    <lineage>
        <taxon>Bacteria</taxon>
        <taxon>Pseudomonadati</taxon>
        <taxon>Campylobacterota</taxon>
        <taxon>Epsilonproteobacteria</taxon>
        <taxon>Campylobacterales</taxon>
        <taxon>Campylobacteraceae</taxon>
        <taxon>Campylobacter</taxon>
    </lineage>
</organism>
<evidence type="ECO:0000313" key="9">
    <source>
        <dbReference type="EMBL" id="SUX11332.1"/>
    </source>
</evidence>
<evidence type="ECO:0000313" key="10">
    <source>
        <dbReference type="Proteomes" id="UP000254920"/>
    </source>
</evidence>
<dbReference type="InterPro" id="IPR006963">
    <property type="entry name" value="Mopterin_OxRdtase_4Fe-4S_dom"/>
</dbReference>
<comment type="similarity">
    <text evidence="1">Belongs to the prokaryotic molybdopterin-containing oxidoreductase family.</text>
</comment>
<protein>
    <submittedName>
        <fullName evidence="9">Orotate phosphoribosyltransferase (Oprt oprtase)</fullName>
        <ecNumber evidence="9">1.17.1.9</ecNumber>
        <ecNumber evidence="9">2.4.2.10</ecNumber>
    </submittedName>
</protein>
<dbReference type="Pfam" id="PF00384">
    <property type="entry name" value="Molybdopterin"/>
    <property type="match status" value="1"/>
</dbReference>
<dbReference type="GO" id="GO:0046872">
    <property type="term" value="F:metal ion binding"/>
    <property type="evidence" value="ECO:0007669"/>
    <property type="project" value="UniProtKB-KW"/>
</dbReference>
<dbReference type="Pfam" id="PF01568">
    <property type="entry name" value="Molydop_binding"/>
    <property type="match status" value="1"/>
</dbReference>
<dbReference type="Gene3D" id="3.30.200.210">
    <property type="match status" value="1"/>
</dbReference>
<dbReference type="InterPro" id="IPR050612">
    <property type="entry name" value="Prok_Mopterin_Oxidored"/>
</dbReference>
<dbReference type="RefSeq" id="WP_089182072.1">
    <property type="nucleotide sequence ID" value="NZ_CP043427.1"/>
</dbReference>
<dbReference type="EC" id="2.4.2.10" evidence="9"/>
<proteinExistence type="inferred from homology"/>
<evidence type="ECO:0000256" key="8">
    <source>
        <dbReference type="ARBA" id="ARBA00023014"/>
    </source>
</evidence>
<dbReference type="InterPro" id="IPR009010">
    <property type="entry name" value="Asp_de-COase-like_dom_sf"/>
</dbReference>
<keyword evidence="9" id="KW-0808">Transferase</keyword>
<keyword evidence="6 9" id="KW-0560">Oxidoreductase</keyword>
<dbReference type="PROSITE" id="PS51669">
    <property type="entry name" value="4FE4S_MOW_BIS_MGD"/>
    <property type="match status" value="1"/>
</dbReference>
<dbReference type="EMBL" id="UFVD01000001">
    <property type="protein sequence ID" value="SUX11332.1"/>
    <property type="molecule type" value="Genomic_DNA"/>
</dbReference>
<keyword evidence="7" id="KW-0408">Iron</keyword>
<accession>A0A381DKU6</accession>
<dbReference type="AlphaFoldDB" id="A0A381DKU6"/>
<dbReference type="InterPro" id="IPR041929">
    <property type="entry name" value="Tetrathionate-R_A_N"/>
</dbReference>
<dbReference type="GO" id="GO:0004588">
    <property type="term" value="F:orotate phosphoribosyltransferase activity"/>
    <property type="evidence" value="ECO:0007669"/>
    <property type="project" value="UniProtKB-EC"/>
</dbReference>
<evidence type="ECO:0000256" key="5">
    <source>
        <dbReference type="ARBA" id="ARBA00022729"/>
    </source>
</evidence>
<sequence>MKRRDFLLGTAAATGALSVEGYNEALSSLVTLSSKGQNADDAIYGDAPKTEISFKDGKMAINEDFKVFPSVCNGCTTHCSVRVKIDKNGKIKRIFGNPYSLLSSDPWLDYKTSLQDSFKFTSDTKNVNRSTVCARGNIVFDKIDDKFRVTTPLKRAGKRGENKWVKISPEELIKEIVNGGDLFGEGHVKGLKEIRNLEQNIDDENPEFGKMVNKLAIFGTGDEGRQKFIQQRFMQSFGTINFAGHTGTCGLSMRAGEAAYLNNFKNYPHVKPDFENCKFILNIATAPSQAGNPFKRQAHLLAKSRTNGDLKYVTITPTLTNSDNIAVSSSSKWVPILPGSDLAFVMAMIRYIIENNRYNIDYLEIPSKERMNELNEHSFTNASHLIDKKTGKFLRDDDGNFMVFDKESKSIISANLSKAGQISYEDENLKTSFVELKNNANEKSLDEYSKICGVSVEDIISLSIEFTSHGRAVATDCHGGTMHTTGFYTTYAIMMLGALVGNLNYKGGVSMGGGGFKDINGAKYNFTAYEGKVKPSGVRIDKSKFAYEKTSEYKRKIEAKQNPYPAKGMWYPLTNANQQDFVANSANSYPYSLDCLISWNANFIYAQSGSESIKEALKDPKKGIPLFIAIDPFINESSIFADYIVPDSVMYETWGVVSPWGASQTKASNFRYPIIESKNDKFANGEPITMDSFVIELGKALNLPGFGKDAIYGNDGSKFSLDRPQDYYLRVFENVVLDGKNPAPQISDEELKLSGLETMYKDKLEEVCGENWRKVAYAMARGGRFEDKSKSYEDEYINKIYDTPIAIYNEDVANFTNSLTGEKFSGSPKFYAPRYTDGKEFNLNNSLLAFSYKPAVFSSPTTASSNLKRIFYTNFIEINTKTAKNLGIKDGDTVEISSSSNTLAYIAKVKQGIHPKAIAISHGVGRDGEGANDIYIDGKLIKGFAFRKTGININKLGLRDLSKGKYHTLCDFMIGSNARQAIPVTIKKV</sequence>
<dbReference type="Proteomes" id="UP000254920">
    <property type="component" value="Unassembled WGS sequence"/>
</dbReference>
<dbReference type="SUPFAM" id="SSF50692">
    <property type="entry name" value="ADC-like"/>
    <property type="match status" value="1"/>
</dbReference>
<dbReference type="SMART" id="SM00926">
    <property type="entry name" value="Molybdop_Fe4S4"/>
    <property type="match status" value="1"/>
</dbReference>
<dbReference type="GeneID" id="93090193"/>
<keyword evidence="9" id="KW-0328">Glycosyltransferase</keyword>
<keyword evidence="4" id="KW-0479">Metal-binding</keyword>
<dbReference type="PANTHER" id="PTHR43742:SF9">
    <property type="entry name" value="TETRATHIONATE REDUCTASE SUBUNIT A"/>
    <property type="match status" value="1"/>
</dbReference>
<gene>
    <name evidence="9" type="primary">fdnG_3</name>
    <name evidence="9" type="ORF">NCTC12475_01551</name>
</gene>
<dbReference type="PANTHER" id="PTHR43742">
    <property type="entry name" value="TRIMETHYLAMINE-N-OXIDE REDUCTASE"/>
    <property type="match status" value="1"/>
</dbReference>
<keyword evidence="3" id="KW-0500">Molybdenum</keyword>